<dbReference type="InterPro" id="IPR050336">
    <property type="entry name" value="Chromosome_partition/occlusion"/>
</dbReference>
<dbReference type="SMART" id="SM00470">
    <property type="entry name" value="ParB"/>
    <property type="match status" value="1"/>
</dbReference>
<evidence type="ECO:0000256" key="1">
    <source>
        <dbReference type="SAM" id="MobiDB-lite"/>
    </source>
</evidence>
<evidence type="ECO:0000313" key="4">
    <source>
        <dbReference type="Proteomes" id="UP000064912"/>
    </source>
</evidence>
<proteinExistence type="predicted"/>
<dbReference type="eggNOG" id="COG1475">
    <property type="taxonomic scope" value="Bacteria"/>
</dbReference>
<dbReference type="SUPFAM" id="SSF110849">
    <property type="entry name" value="ParB/Sulfiredoxin"/>
    <property type="match status" value="1"/>
</dbReference>
<dbReference type="Pfam" id="PF02195">
    <property type="entry name" value="ParB_N"/>
    <property type="match status" value="1"/>
</dbReference>
<accession>A0A0D6B9L2</accession>
<feature type="compositionally biased region" description="Basic and acidic residues" evidence="1">
    <location>
        <begin position="14"/>
        <end position="27"/>
    </location>
</feature>
<feature type="compositionally biased region" description="Basic and acidic residues" evidence="1">
    <location>
        <begin position="47"/>
        <end position="67"/>
    </location>
</feature>
<keyword evidence="3" id="KW-0614">Plasmid</keyword>
<dbReference type="GO" id="GO:0005694">
    <property type="term" value="C:chromosome"/>
    <property type="evidence" value="ECO:0007669"/>
    <property type="project" value="TreeGrafter"/>
</dbReference>
<dbReference type="KEGG" id="rsu:NHU_04376"/>
<protein>
    <submittedName>
        <fullName evidence="3">ParB-like nuclease</fullName>
    </submittedName>
</protein>
<dbReference type="Gene3D" id="3.90.1530.30">
    <property type="match status" value="1"/>
</dbReference>
<feature type="region of interest" description="Disordered" evidence="1">
    <location>
        <begin position="294"/>
        <end position="316"/>
    </location>
</feature>
<sequence length="364" mass="40378">MAKRRKLQAPSAEELSRIEEEFRRETEPGVAARPMAPIAQVAAESAGAHEPRPAEERADTARDRTDARRLREAEGRGLVMLELPLDEIDADALVRDRVVLDAEELEELKSSIAKNGLRLPVEVFELASDGRGFRYGLLSGYRRLKAFRDLKALTNDSRYDSIKAVLRDPEEMGGTFAAMIEENEIRATLSHFERGRIAVIAVQQGAFVNTEAAVNALYPMASKAKRSKIRSFALIFEELGDMLSFPDLLREKDGLKLAAALRDGAEARLREALAERVPADPADEAEIIAEALSKVETGTDPRRGGRPPKRARQGAVRRISGGLRMQAGEDARGWYIRLAGTGVDRELVERAMEELERLLERPEG</sequence>
<geneLocation type="plasmid" evidence="4">
    <name>Plasmid1 DNA</name>
</geneLocation>
<dbReference type="GO" id="GO:0007059">
    <property type="term" value="P:chromosome segregation"/>
    <property type="evidence" value="ECO:0007669"/>
    <property type="project" value="TreeGrafter"/>
</dbReference>
<feature type="domain" description="ParB-like N-terminal" evidence="2">
    <location>
        <begin position="81"/>
        <end position="184"/>
    </location>
</feature>
<dbReference type="PANTHER" id="PTHR33375:SF1">
    <property type="entry name" value="CHROMOSOME-PARTITIONING PROTEIN PARB-RELATED"/>
    <property type="match status" value="1"/>
</dbReference>
<dbReference type="InterPro" id="IPR036086">
    <property type="entry name" value="ParB/Sulfiredoxin_sf"/>
</dbReference>
<gene>
    <name evidence="3" type="ORF">NHU_04376</name>
</gene>
<dbReference type="PATRIC" id="fig|35806.4.peg.4479"/>
<organism evidence="3 4">
    <name type="scientific">Rhodovulum sulfidophilum</name>
    <name type="common">Rhodobacter sulfidophilus</name>
    <dbReference type="NCBI Taxonomy" id="35806"/>
    <lineage>
        <taxon>Bacteria</taxon>
        <taxon>Pseudomonadati</taxon>
        <taxon>Pseudomonadota</taxon>
        <taxon>Alphaproteobacteria</taxon>
        <taxon>Rhodobacterales</taxon>
        <taxon>Paracoccaceae</taxon>
        <taxon>Rhodovulum</taxon>
    </lineage>
</organism>
<dbReference type="Proteomes" id="UP000064912">
    <property type="component" value="Plasmid Plasmid1"/>
</dbReference>
<dbReference type="AlphaFoldDB" id="A0A0D6B9L2"/>
<evidence type="ECO:0000259" key="2">
    <source>
        <dbReference type="SMART" id="SM00470"/>
    </source>
</evidence>
<feature type="region of interest" description="Disordered" evidence="1">
    <location>
        <begin position="1"/>
        <end position="67"/>
    </location>
</feature>
<reference evidence="3 4" key="1">
    <citation type="submission" date="2015-02" db="EMBL/GenBank/DDBJ databases">
        <title>Genome sequene of Rhodovulum sulfidophilum DSM 2351.</title>
        <authorList>
            <person name="Nagao N."/>
        </authorList>
    </citation>
    <scope>NUCLEOTIDE SEQUENCE [LARGE SCALE GENOMIC DNA]</scope>
    <source>
        <strain evidence="3 4">DSM 2351</strain>
        <plasmid evidence="4">Plasmid Plasmid1 DNA</plasmid>
    </source>
</reference>
<evidence type="ECO:0000313" key="3">
    <source>
        <dbReference type="EMBL" id="BAQ71489.1"/>
    </source>
</evidence>
<dbReference type="EMBL" id="AP014801">
    <property type="protein sequence ID" value="BAQ71489.1"/>
    <property type="molecule type" value="Genomic_DNA"/>
</dbReference>
<dbReference type="GO" id="GO:0045881">
    <property type="term" value="P:positive regulation of sporulation resulting in formation of a cellular spore"/>
    <property type="evidence" value="ECO:0007669"/>
    <property type="project" value="TreeGrafter"/>
</dbReference>
<dbReference type="InterPro" id="IPR003115">
    <property type="entry name" value="ParB_N"/>
</dbReference>
<name>A0A0D6B9L2_RHOSU</name>
<dbReference type="PANTHER" id="PTHR33375">
    <property type="entry name" value="CHROMOSOME-PARTITIONING PROTEIN PARB-RELATED"/>
    <property type="match status" value="1"/>
</dbReference>